<proteinExistence type="predicted"/>
<reference evidence="4" key="2">
    <citation type="journal article" date="2018" name="Nat. Commun.">
        <title>Extreme sensitivity to ultraviolet light in the fungal pathogen causing white-nose syndrome of bats.</title>
        <authorList>
            <person name="Palmer J.M."/>
            <person name="Drees K.P."/>
            <person name="Foster J.T."/>
            <person name="Lindner D.L."/>
        </authorList>
    </citation>
    <scope>NUCLEOTIDE SEQUENCE [LARGE SCALE GENOMIC DNA]</scope>
    <source>
        <strain evidence="4">UAMH 10579</strain>
    </source>
</reference>
<evidence type="ECO:0000259" key="2">
    <source>
        <dbReference type="Pfam" id="PF09044"/>
    </source>
</evidence>
<feature type="domain" description="Killer toxin Kp4" evidence="2">
    <location>
        <begin position="27"/>
        <end position="140"/>
    </location>
</feature>
<protein>
    <recommendedName>
        <fullName evidence="2">Killer toxin Kp4 domain-containing protein</fullName>
    </recommendedName>
</protein>
<evidence type="ECO:0000256" key="1">
    <source>
        <dbReference type="SAM" id="SignalP"/>
    </source>
</evidence>
<dbReference type="EMBL" id="KV460209">
    <property type="protein sequence ID" value="OBU00342.1"/>
    <property type="molecule type" value="Genomic_DNA"/>
</dbReference>
<dbReference type="Gene3D" id="3.30.430.10">
    <property type="entry name" value="Killer Toxin P4, subunit A"/>
    <property type="match status" value="1"/>
</dbReference>
<accession>A0A1B8GWW1</accession>
<dbReference type="Proteomes" id="UP000091956">
    <property type="component" value="Unassembled WGS sequence"/>
</dbReference>
<gene>
    <name evidence="3" type="ORF">VE01_01543</name>
</gene>
<feature type="signal peptide" evidence="1">
    <location>
        <begin position="1"/>
        <end position="20"/>
    </location>
</feature>
<keyword evidence="1" id="KW-0732">Signal</keyword>
<evidence type="ECO:0000313" key="3">
    <source>
        <dbReference type="EMBL" id="OBU00342.1"/>
    </source>
</evidence>
<feature type="chain" id="PRO_5008609091" description="Killer toxin Kp4 domain-containing protein" evidence="1">
    <location>
        <begin position="21"/>
        <end position="151"/>
    </location>
</feature>
<organism evidence="3 4">
    <name type="scientific">Pseudogymnoascus verrucosus</name>
    <dbReference type="NCBI Taxonomy" id="342668"/>
    <lineage>
        <taxon>Eukaryota</taxon>
        <taxon>Fungi</taxon>
        <taxon>Dikarya</taxon>
        <taxon>Ascomycota</taxon>
        <taxon>Pezizomycotina</taxon>
        <taxon>Leotiomycetes</taxon>
        <taxon>Thelebolales</taxon>
        <taxon>Thelebolaceae</taxon>
        <taxon>Pseudogymnoascus</taxon>
    </lineage>
</organism>
<dbReference type="InterPro" id="IPR011329">
    <property type="entry name" value="Killer_tox_Kp4/SMK"/>
</dbReference>
<name>A0A1B8GWW1_9PEZI</name>
<sequence length="151" mass="15536">MQLSTTILDFLLVAASTVSGAAIESDAAIELDSRGLGINCRGSTLCSGAGSLKDIADNVAKISQDRWYNAGELIACVQDLAGSGKCAFLQGNTGGLPGSDILPLIHYLQQHGCGGCGSVPIYFGQGDNNPDTHGILTVNYKRNTQGCNGAC</sequence>
<dbReference type="GO" id="GO:0005576">
    <property type="term" value="C:extracellular region"/>
    <property type="evidence" value="ECO:0007669"/>
    <property type="project" value="InterPro"/>
</dbReference>
<dbReference type="SUPFAM" id="SSF55221">
    <property type="entry name" value="Yeast killer toxins"/>
    <property type="match status" value="1"/>
</dbReference>
<dbReference type="OrthoDB" id="4177994at2759"/>
<dbReference type="RefSeq" id="XP_018134074.1">
    <property type="nucleotide sequence ID" value="XM_018271062.2"/>
</dbReference>
<evidence type="ECO:0000313" key="4">
    <source>
        <dbReference type="Proteomes" id="UP000091956"/>
    </source>
</evidence>
<dbReference type="Pfam" id="PF09044">
    <property type="entry name" value="Kp4"/>
    <property type="match status" value="1"/>
</dbReference>
<dbReference type="GeneID" id="28834929"/>
<reference evidence="3 4" key="1">
    <citation type="submission" date="2016-03" db="EMBL/GenBank/DDBJ databases">
        <title>Comparative genomics of Pseudogymnoascus destructans, the fungus causing white-nose syndrome of bats.</title>
        <authorList>
            <person name="Palmer J.M."/>
            <person name="Drees K.P."/>
            <person name="Foster J.T."/>
            <person name="Lindner D.L."/>
        </authorList>
    </citation>
    <scope>NUCLEOTIDE SEQUENCE [LARGE SCALE GENOMIC DNA]</scope>
    <source>
        <strain evidence="3 4">UAMH 10579</strain>
    </source>
</reference>
<dbReference type="InterPro" id="IPR015131">
    <property type="entry name" value="Killer_tox_Kp4"/>
</dbReference>
<dbReference type="AlphaFoldDB" id="A0A1B8GWW1"/>
<keyword evidence="4" id="KW-1185">Reference proteome</keyword>